<dbReference type="AlphaFoldDB" id="A0A1Y0B212"/>
<accession>A0A1Y0B212</accession>
<gene>
    <name evidence="1" type="ORF">AEK19_MT1207</name>
</gene>
<protein>
    <submittedName>
        <fullName evidence="1">Uncharacterized protein</fullName>
    </submittedName>
</protein>
<keyword evidence="1" id="KW-0496">Mitochondrion</keyword>
<organism evidence="1">
    <name type="scientific">Utricularia reniformis</name>
    <dbReference type="NCBI Taxonomy" id="192314"/>
    <lineage>
        <taxon>Eukaryota</taxon>
        <taxon>Viridiplantae</taxon>
        <taxon>Streptophyta</taxon>
        <taxon>Embryophyta</taxon>
        <taxon>Tracheophyta</taxon>
        <taxon>Spermatophyta</taxon>
        <taxon>Magnoliopsida</taxon>
        <taxon>eudicotyledons</taxon>
        <taxon>Gunneridae</taxon>
        <taxon>Pentapetalae</taxon>
        <taxon>asterids</taxon>
        <taxon>lamiids</taxon>
        <taxon>Lamiales</taxon>
        <taxon>Lentibulariaceae</taxon>
        <taxon>Utricularia</taxon>
    </lineage>
</organism>
<reference evidence="1" key="1">
    <citation type="submission" date="2017-03" db="EMBL/GenBank/DDBJ databases">
        <title>The mitochondrial genome of the carnivorous plant Utricularia reniformis (Lentibulariaceae): structure, comparative analysis and evolutionary landmarks.</title>
        <authorList>
            <person name="Silva S.R."/>
            <person name="Alvarenga D.O."/>
            <person name="Michael T.P."/>
            <person name="Miranda V.F.O."/>
            <person name="Varani A.M."/>
        </authorList>
    </citation>
    <scope>NUCLEOTIDE SEQUENCE</scope>
</reference>
<evidence type="ECO:0000313" key="1">
    <source>
        <dbReference type="EMBL" id="ART31421.1"/>
    </source>
</evidence>
<name>A0A1Y0B212_9LAMI</name>
<sequence>MFIPRELPRTAATIGQRKTGTLTHSCLLWAALRSLRSDSLGSRDVCPLSQEEKAQNPDIKGKTRSLVQKREIALLGRIGRVFKDEFRTQYL</sequence>
<geneLocation type="mitochondrion" evidence="1"/>
<dbReference type="EMBL" id="KY774314">
    <property type="protein sequence ID" value="ART31421.1"/>
    <property type="molecule type" value="Genomic_DNA"/>
</dbReference>
<proteinExistence type="predicted"/>